<evidence type="ECO:0000313" key="2">
    <source>
        <dbReference type="Proteomes" id="UP001055072"/>
    </source>
</evidence>
<proteinExistence type="predicted"/>
<dbReference type="Proteomes" id="UP001055072">
    <property type="component" value="Unassembled WGS sequence"/>
</dbReference>
<gene>
    <name evidence="1" type="ORF">BDY19DRAFT_188691</name>
</gene>
<dbReference type="EMBL" id="MU274914">
    <property type="protein sequence ID" value="KAI0088260.1"/>
    <property type="molecule type" value="Genomic_DNA"/>
</dbReference>
<comment type="caution">
    <text evidence="1">The sequence shown here is derived from an EMBL/GenBank/DDBJ whole genome shotgun (WGS) entry which is preliminary data.</text>
</comment>
<accession>A0ACB8U1W7</accession>
<organism evidence="1 2">
    <name type="scientific">Irpex rosettiformis</name>
    <dbReference type="NCBI Taxonomy" id="378272"/>
    <lineage>
        <taxon>Eukaryota</taxon>
        <taxon>Fungi</taxon>
        <taxon>Dikarya</taxon>
        <taxon>Basidiomycota</taxon>
        <taxon>Agaricomycotina</taxon>
        <taxon>Agaricomycetes</taxon>
        <taxon>Polyporales</taxon>
        <taxon>Irpicaceae</taxon>
        <taxon>Irpex</taxon>
    </lineage>
</organism>
<protein>
    <submittedName>
        <fullName evidence="1">Uncharacterized protein</fullName>
    </submittedName>
</protein>
<sequence length="364" mass="41158">MYKIFSTASSSDKQTIVPAEENVVVAMREAFEDMAGNSNATLNAFQEILAELACIPMIVERSPLYERWERICVDFRSALRDSHKCASKISARMKCFYKVLRPVVLESKLPNDVKLQIVNNFIIACEESEEQAVESVKKFDHIFDQVNKFEKLLVNFVSGERADIRDRDRGIRERITRVDGEIINLRAKLATAAIAVAAVAVTFGALTLYAPANVTVLKFAMPVVEKLRSFRWHALLPTCLGVNFGVNTYNNIQDKTQERSGLKMQLEELMVNRDHIQIVSKQLGNMQTRRIAPLKQKIELFTTAWKRLINACVQLQEVMSDSKSYVNYPKPFELALDSTCDLFKALTECLDAYAAEVEVGGSKE</sequence>
<keyword evidence="2" id="KW-1185">Reference proteome</keyword>
<evidence type="ECO:0000313" key="1">
    <source>
        <dbReference type="EMBL" id="KAI0088260.1"/>
    </source>
</evidence>
<name>A0ACB8U1W7_9APHY</name>
<reference evidence="1" key="1">
    <citation type="journal article" date="2021" name="Environ. Microbiol.">
        <title>Gene family expansions and transcriptome signatures uncover fungal adaptations to wood decay.</title>
        <authorList>
            <person name="Hage H."/>
            <person name="Miyauchi S."/>
            <person name="Viragh M."/>
            <person name="Drula E."/>
            <person name="Min B."/>
            <person name="Chaduli D."/>
            <person name="Navarro D."/>
            <person name="Favel A."/>
            <person name="Norest M."/>
            <person name="Lesage-Meessen L."/>
            <person name="Balint B."/>
            <person name="Merenyi Z."/>
            <person name="de Eugenio L."/>
            <person name="Morin E."/>
            <person name="Martinez A.T."/>
            <person name="Baldrian P."/>
            <person name="Stursova M."/>
            <person name="Martinez M.J."/>
            <person name="Novotny C."/>
            <person name="Magnuson J.K."/>
            <person name="Spatafora J.W."/>
            <person name="Maurice S."/>
            <person name="Pangilinan J."/>
            <person name="Andreopoulos W."/>
            <person name="LaButti K."/>
            <person name="Hundley H."/>
            <person name="Na H."/>
            <person name="Kuo A."/>
            <person name="Barry K."/>
            <person name="Lipzen A."/>
            <person name="Henrissat B."/>
            <person name="Riley R."/>
            <person name="Ahrendt S."/>
            <person name="Nagy L.G."/>
            <person name="Grigoriev I.V."/>
            <person name="Martin F."/>
            <person name="Rosso M.N."/>
        </authorList>
    </citation>
    <scope>NUCLEOTIDE SEQUENCE</scope>
    <source>
        <strain evidence="1">CBS 384.51</strain>
    </source>
</reference>